<reference evidence="2" key="1">
    <citation type="submission" date="2018-05" db="EMBL/GenBank/DDBJ databases">
        <authorList>
            <person name="Lanie J.A."/>
            <person name="Ng W.-L."/>
            <person name="Kazmierczak K.M."/>
            <person name="Andrzejewski T.M."/>
            <person name="Davidsen T.M."/>
            <person name="Wayne K.J."/>
            <person name="Tettelin H."/>
            <person name="Glass J.I."/>
            <person name="Rusch D."/>
            <person name="Podicherti R."/>
            <person name="Tsui H.-C.T."/>
            <person name="Winkler M.E."/>
        </authorList>
    </citation>
    <scope>NUCLEOTIDE SEQUENCE</scope>
</reference>
<sequence length="104" mass="11998">MDWLKKLIASILGLFGLSTLLSARKSQEVKELEGVIKEHKKKEKEVAKEVKKLQVNKNKNKKQITNAKRKLTRTQNEIKKMEVASENDDVEDAADFLRKFSKSK</sequence>
<dbReference type="AlphaFoldDB" id="A0A382GII3"/>
<name>A0A382GII3_9ZZZZ</name>
<evidence type="ECO:0000256" key="1">
    <source>
        <dbReference type="SAM" id="Coils"/>
    </source>
</evidence>
<organism evidence="2">
    <name type="scientific">marine metagenome</name>
    <dbReference type="NCBI Taxonomy" id="408172"/>
    <lineage>
        <taxon>unclassified sequences</taxon>
        <taxon>metagenomes</taxon>
        <taxon>ecological metagenomes</taxon>
    </lineage>
</organism>
<feature type="coiled-coil region" evidence="1">
    <location>
        <begin position="22"/>
        <end position="84"/>
    </location>
</feature>
<evidence type="ECO:0000313" key="2">
    <source>
        <dbReference type="EMBL" id="SVB74692.1"/>
    </source>
</evidence>
<accession>A0A382GII3</accession>
<protein>
    <submittedName>
        <fullName evidence="2">Uncharacterized protein</fullName>
    </submittedName>
</protein>
<dbReference type="EMBL" id="UINC01055613">
    <property type="protein sequence ID" value="SVB74692.1"/>
    <property type="molecule type" value="Genomic_DNA"/>
</dbReference>
<gene>
    <name evidence="2" type="ORF">METZ01_LOCUS227546</name>
</gene>
<proteinExistence type="predicted"/>
<keyword evidence="1" id="KW-0175">Coiled coil</keyword>